<dbReference type="RefSeq" id="WP_106589368.1">
    <property type="nucleotide sequence ID" value="NZ_PYAV01000011.1"/>
</dbReference>
<dbReference type="InterPro" id="IPR020610">
    <property type="entry name" value="Thiolase_AS"/>
</dbReference>
<keyword evidence="9" id="KW-1185">Reference proteome</keyword>
<evidence type="ECO:0000256" key="1">
    <source>
        <dbReference type="ARBA" id="ARBA00010982"/>
    </source>
</evidence>
<feature type="domain" description="Thiolase C-terminal" evidence="7">
    <location>
        <begin position="259"/>
        <end position="380"/>
    </location>
</feature>
<dbReference type="InterPro" id="IPR016039">
    <property type="entry name" value="Thiolase-like"/>
</dbReference>
<dbReference type="EMBL" id="PYAV01000011">
    <property type="protein sequence ID" value="PSL43224.1"/>
    <property type="molecule type" value="Genomic_DNA"/>
</dbReference>
<organism evidence="8 9">
    <name type="scientific">Salsuginibacillus halophilus</name>
    <dbReference type="NCBI Taxonomy" id="517424"/>
    <lineage>
        <taxon>Bacteria</taxon>
        <taxon>Bacillati</taxon>
        <taxon>Bacillota</taxon>
        <taxon>Bacilli</taxon>
        <taxon>Bacillales</taxon>
        <taxon>Bacillaceae</taxon>
        <taxon>Salsuginibacillus</taxon>
    </lineage>
</organism>
<dbReference type="Pfam" id="PF00108">
    <property type="entry name" value="Thiolase_N"/>
    <property type="match status" value="1"/>
</dbReference>
<comment type="similarity">
    <text evidence="1 5">Belongs to the thiolase-like superfamily. Thiolase family.</text>
</comment>
<dbReference type="GO" id="GO:0003988">
    <property type="term" value="F:acetyl-CoA C-acyltransferase activity"/>
    <property type="evidence" value="ECO:0007669"/>
    <property type="project" value="UniProtKB-ARBA"/>
</dbReference>
<dbReference type="InterPro" id="IPR020613">
    <property type="entry name" value="Thiolase_CS"/>
</dbReference>
<dbReference type="SUPFAM" id="SSF53901">
    <property type="entry name" value="Thiolase-like"/>
    <property type="match status" value="2"/>
</dbReference>
<keyword evidence="3 5" id="KW-0012">Acyltransferase</keyword>
<feature type="active site" description="Proton acceptor" evidence="4">
    <location>
        <position position="368"/>
    </location>
</feature>
<gene>
    <name evidence="8" type="ORF">B0H94_11147</name>
</gene>
<dbReference type="PANTHER" id="PTHR43365:SF1">
    <property type="entry name" value="ACETYL-COA C-ACYLTRANSFERASE"/>
    <property type="match status" value="1"/>
</dbReference>
<dbReference type="Gene3D" id="3.40.47.10">
    <property type="match status" value="1"/>
</dbReference>
<evidence type="ECO:0000256" key="2">
    <source>
        <dbReference type="ARBA" id="ARBA00022679"/>
    </source>
</evidence>
<evidence type="ECO:0000256" key="4">
    <source>
        <dbReference type="PIRSR" id="PIRSR000429-1"/>
    </source>
</evidence>
<dbReference type="NCBIfam" id="TIGR01930">
    <property type="entry name" value="AcCoA-C-Actrans"/>
    <property type="match status" value="1"/>
</dbReference>
<dbReference type="InterPro" id="IPR020617">
    <property type="entry name" value="Thiolase_C"/>
</dbReference>
<dbReference type="PANTHER" id="PTHR43365">
    <property type="entry name" value="BLR7806 PROTEIN"/>
    <property type="match status" value="1"/>
</dbReference>
<dbReference type="InterPro" id="IPR020616">
    <property type="entry name" value="Thiolase_N"/>
</dbReference>
<evidence type="ECO:0000259" key="6">
    <source>
        <dbReference type="Pfam" id="PF00108"/>
    </source>
</evidence>
<reference evidence="8 9" key="1">
    <citation type="submission" date="2018-03" db="EMBL/GenBank/DDBJ databases">
        <title>Genomic Encyclopedia of Type Strains, Phase III (KMG-III): the genomes of soil and plant-associated and newly described type strains.</title>
        <authorList>
            <person name="Whitman W."/>
        </authorList>
    </citation>
    <scope>NUCLEOTIDE SEQUENCE [LARGE SCALE GENOMIC DNA]</scope>
    <source>
        <strain evidence="8 9">CGMCC 1.07653</strain>
    </source>
</reference>
<dbReference type="OrthoDB" id="9764892at2"/>
<keyword evidence="2 5" id="KW-0808">Transferase</keyword>
<accession>A0A2P8HAJ0</accession>
<feature type="domain" description="Thiolase N-terminal" evidence="6">
    <location>
        <begin position="4"/>
        <end position="252"/>
    </location>
</feature>
<dbReference type="Proteomes" id="UP000242310">
    <property type="component" value="Unassembled WGS sequence"/>
</dbReference>
<dbReference type="FunFam" id="3.40.47.10:FF:000010">
    <property type="entry name" value="Acetyl-CoA acetyltransferase (Thiolase)"/>
    <property type="match status" value="1"/>
</dbReference>
<dbReference type="InterPro" id="IPR002155">
    <property type="entry name" value="Thiolase"/>
</dbReference>
<dbReference type="Pfam" id="PF02803">
    <property type="entry name" value="Thiolase_C"/>
    <property type="match status" value="1"/>
</dbReference>
<dbReference type="PROSITE" id="PS00099">
    <property type="entry name" value="THIOLASE_3"/>
    <property type="match status" value="1"/>
</dbReference>
<evidence type="ECO:0000313" key="9">
    <source>
        <dbReference type="Proteomes" id="UP000242310"/>
    </source>
</evidence>
<protein>
    <submittedName>
        <fullName evidence="8">Acetyl-CoA acetyltransferase family protein</fullName>
    </submittedName>
</protein>
<dbReference type="CDD" id="cd00751">
    <property type="entry name" value="thiolase"/>
    <property type="match status" value="1"/>
</dbReference>
<dbReference type="PIRSF" id="PIRSF000429">
    <property type="entry name" value="Ac-CoA_Ac_transf"/>
    <property type="match status" value="1"/>
</dbReference>
<evidence type="ECO:0000256" key="3">
    <source>
        <dbReference type="ARBA" id="ARBA00023315"/>
    </source>
</evidence>
<comment type="caution">
    <text evidence="8">The sequence shown here is derived from an EMBL/GenBank/DDBJ whole genome shotgun (WGS) entry which is preliminary data.</text>
</comment>
<dbReference type="AlphaFoldDB" id="A0A2P8HAJ0"/>
<evidence type="ECO:0000259" key="7">
    <source>
        <dbReference type="Pfam" id="PF02803"/>
    </source>
</evidence>
<feature type="active site" description="Proton acceptor" evidence="4">
    <location>
        <position position="338"/>
    </location>
</feature>
<proteinExistence type="inferred from homology"/>
<feature type="active site" description="Acyl-thioester intermediate" evidence="4">
    <location>
        <position position="89"/>
    </location>
</feature>
<sequence length="383" mass="40594">MRNVVIVEAVRTPVGRRKGAFKDVRPDELFSEVLKGVVERAGVPAKEVEDVIAGCVTQIEEQAPDIARQAALLADFPIEVPGVTLDRQCGSSQQAVHFGAQAIQSGDMDVVIAGGVESMTRVPMFSNMKEDTYSPVLKEKYEMINQGLSAERIAELNGFSRELLDNYALTSHTRAAAAQEAGAFTEEILPVEIEDTGGARTTVTEDEGVRPDTTFEALAELDPVFQADGNITAGNASQMSDGASAVLLMAEDKAEALGLKPLARIISRSVVGSDPTLMLTGPVPATEKALAKAGLSIEDIALAEVNEAFASVPLHWQKAFGFSAAQLNVNGGAIALGHPLGATGTKLLTTLTYELKRRNEKYGLLAICEGLGMANATIIENLT</sequence>
<evidence type="ECO:0000256" key="5">
    <source>
        <dbReference type="RuleBase" id="RU003557"/>
    </source>
</evidence>
<name>A0A2P8HAJ0_9BACI</name>
<dbReference type="PROSITE" id="PS00737">
    <property type="entry name" value="THIOLASE_2"/>
    <property type="match status" value="1"/>
</dbReference>
<evidence type="ECO:0000313" key="8">
    <source>
        <dbReference type="EMBL" id="PSL43224.1"/>
    </source>
</evidence>